<protein>
    <recommendedName>
        <fullName evidence="4">Secreted protein</fullName>
    </recommendedName>
</protein>
<evidence type="ECO:0008006" key="4">
    <source>
        <dbReference type="Google" id="ProtNLM"/>
    </source>
</evidence>
<accession>A0AAV3RRL8</accession>
<reference evidence="2 3" key="1">
    <citation type="submission" date="2024-01" db="EMBL/GenBank/DDBJ databases">
        <title>The complete chloroplast genome sequence of Lithospermum erythrorhizon: insights into the phylogenetic relationship among Boraginaceae species and the maternal lineages of purple gromwells.</title>
        <authorList>
            <person name="Okada T."/>
            <person name="Watanabe K."/>
        </authorList>
    </citation>
    <scope>NUCLEOTIDE SEQUENCE [LARGE SCALE GENOMIC DNA]</scope>
</reference>
<dbReference type="EMBL" id="BAABME010011843">
    <property type="protein sequence ID" value="GAA0184371.1"/>
    <property type="molecule type" value="Genomic_DNA"/>
</dbReference>
<name>A0AAV3RRL8_LITER</name>
<evidence type="ECO:0000313" key="2">
    <source>
        <dbReference type="EMBL" id="GAA0184371.1"/>
    </source>
</evidence>
<keyword evidence="1" id="KW-0732">Signal</keyword>
<dbReference type="Proteomes" id="UP001454036">
    <property type="component" value="Unassembled WGS sequence"/>
</dbReference>
<sequence>MVIYSGIRCSLLKVLIVVCELQLCMLIANSQSPDEPVYHYCPNTTTYNPNSTYQTNLNRLLSNVSSTNNLYLNVLDHFYCC</sequence>
<organism evidence="2 3">
    <name type="scientific">Lithospermum erythrorhizon</name>
    <name type="common">Purple gromwell</name>
    <name type="synonym">Lithospermum officinale var. erythrorhizon</name>
    <dbReference type="NCBI Taxonomy" id="34254"/>
    <lineage>
        <taxon>Eukaryota</taxon>
        <taxon>Viridiplantae</taxon>
        <taxon>Streptophyta</taxon>
        <taxon>Embryophyta</taxon>
        <taxon>Tracheophyta</taxon>
        <taxon>Spermatophyta</taxon>
        <taxon>Magnoliopsida</taxon>
        <taxon>eudicotyledons</taxon>
        <taxon>Gunneridae</taxon>
        <taxon>Pentapetalae</taxon>
        <taxon>asterids</taxon>
        <taxon>lamiids</taxon>
        <taxon>Boraginales</taxon>
        <taxon>Boraginaceae</taxon>
        <taxon>Boraginoideae</taxon>
        <taxon>Lithospermeae</taxon>
        <taxon>Lithospermum</taxon>
    </lineage>
</organism>
<keyword evidence="3" id="KW-1185">Reference proteome</keyword>
<proteinExistence type="predicted"/>
<gene>
    <name evidence="2" type="ORF">LIER_31659</name>
</gene>
<feature type="chain" id="PRO_5043853520" description="Secreted protein" evidence="1">
    <location>
        <begin position="31"/>
        <end position="81"/>
    </location>
</feature>
<evidence type="ECO:0000256" key="1">
    <source>
        <dbReference type="SAM" id="SignalP"/>
    </source>
</evidence>
<dbReference type="AlphaFoldDB" id="A0AAV3RRL8"/>
<evidence type="ECO:0000313" key="3">
    <source>
        <dbReference type="Proteomes" id="UP001454036"/>
    </source>
</evidence>
<feature type="signal peptide" evidence="1">
    <location>
        <begin position="1"/>
        <end position="30"/>
    </location>
</feature>
<comment type="caution">
    <text evidence="2">The sequence shown here is derived from an EMBL/GenBank/DDBJ whole genome shotgun (WGS) entry which is preliminary data.</text>
</comment>